<protein>
    <submittedName>
        <fullName evidence="1">Uncharacterized protein</fullName>
    </submittedName>
</protein>
<keyword evidence="2" id="KW-1185">Reference proteome</keyword>
<evidence type="ECO:0000313" key="2">
    <source>
        <dbReference type="Proteomes" id="UP000308600"/>
    </source>
</evidence>
<gene>
    <name evidence="1" type="ORF">BDN72DRAFT_556718</name>
</gene>
<dbReference type="EMBL" id="ML208264">
    <property type="protein sequence ID" value="TFK75075.1"/>
    <property type="molecule type" value="Genomic_DNA"/>
</dbReference>
<dbReference type="Proteomes" id="UP000308600">
    <property type="component" value="Unassembled WGS sequence"/>
</dbReference>
<sequence>MSPPTQVPILVVPSPSMRRHLTSKVPRANTIRTQVVQPCQDFFGQNAPDFGYNVKESSESHPPDSIMRSEGPLGSIDTNLLTSPTSPTRGVSAIATNSRQSTSVRDDCAQPLPCIALPSVPAIPSSSISPISPTNGPSDPPRFLFSDLSSSSSSPTLSKKWKAGAPIRNKANKVRVPQLHIAPGDLWDMVCLSKGSHNNNGGGCGVPSTTNISSSSTTMNATSLNKDLPEFGVPPGLSRTFSNSRPQAITPQHQDENRLAPISSTSEPHLLPTLTSALPSVSQLFQSITMPPTVPSSLASPSVFVASQGPTRPLLPHRSISSSFYLNLQTQAQLVQRQHDHIGKWISRLKQNPHAPKIPSLFSPLREGCPSMTWEVALGTHKSPSPLRSSMLGMKTNRAGDFSVDDLDLMRVKSSSKFRKQLWRYGVIPELRLNTGSSLSSANAIAVAFGGEPLCPKRWSCEAQFLGGRARYYSYMDYLTHGTKHCSICSRDTFRTRLLLVRALRWMDWKRKLGKLKRRQHEAEVFRALQDEGAVSEFRLHSGSAPIPSHYGIDNKLRRKLQERIATDQDDLMFLSDDDSESDESDISLTDEDEEMEGYEDDDPYYHDNSLWGADEDSVEDQGQVVETRKTLDVELQDAQASYIDMTEPQIQIPESPLVHDLGDLNCLPRRHLRVVNLPPPPANDADDDVDMDTDMAVGVNSIIKLITEDEEEDFQKFKYATDTQPQNKNKEKHYDTDMKDVESVQVLNPTPVE</sequence>
<proteinExistence type="predicted"/>
<evidence type="ECO:0000313" key="1">
    <source>
        <dbReference type="EMBL" id="TFK75075.1"/>
    </source>
</evidence>
<accession>A0ACD3BB52</accession>
<name>A0ACD3BB52_9AGAR</name>
<organism evidence="1 2">
    <name type="scientific">Pluteus cervinus</name>
    <dbReference type="NCBI Taxonomy" id="181527"/>
    <lineage>
        <taxon>Eukaryota</taxon>
        <taxon>Fungi</taxon>
        <taxon>Dikarya</taxon>
        <taxon>Basidiomycota</taxon>
        <taxon>Agaricomycotina</taxon>
        <taxon>Agaricomycetes</taxon>
        <taxon>Agaricomycetidae</taxon>
        <taxon>Agaricales</taxon>
        <taxon>Pluteineae</taxon>
        <taxon>Pluteaceae</taxon>
        <taxon>Pluteus</taxon>
    </lineage>
</organism>
<reference evidence="1 2" key="1">
    <citation type="journal article" date="2019" name="Nat. Ecol. Evol.">
        <title>Megaphylogeny resolves global patterns of mushroom evolution.</title>
        <authorList>
            <person name="Varga T."/>
            <person name="Krizsan K."/>
            <person name="Foldi C."/>
            <person name="Dima B."/>
            <person name="Sanchez-Garcia M."/>
            <person name="Sanchez-Ramirez S."/>
            <person name="Szollosi G.J."/>
            <person name="Szarkandi J.G."/>
            <person name="Papp V."/>
            <person name="Albert L."/>
            <person name="Andreopoulos W."/>
            <person name="Angelini C."/>
            <person name="Antonin V."/>
            <person name="Barry K.W."/>
            <person name="Bougher N.L."/>
            <person name="Buchanan P."/>
            <person name="Buyck B."/>
            <person name="Bense V."/>
            <person name="Catcheside P."/>
            <person name="Chovatia M."/>
            <person name="Cooper J."/>
            <person name="Damon W."/>
            <person name="Desjardin D."/>
            <person name="Finy P."/>
            <person name="Geml J."/>
            <person name="Haridas S."/>
            <person name="Hughes K."/>
            <person name="Justo A."/>
            <person name="Karasinski D."/>
            <person name="Kautmanova I."/>
            <person name="Kiss B."/>
            <person name="Kocsube S."/>
            <person name="Kotiranta H."/>
            <person name="LaButti K.M."/>
            <person name="Lechner B.E."/>
            <person name="Liimatainen K."/>
            <person name="Lipzen A."/>
            <person name="Lukacs Z."/>
            <person name="Mihaltcheva S."/>
            <person name="Morgado L.N."/>
            <person name="Niskanen T."/>
            <person name="Noordeloos M.E."/>
            <person name="Ohm R.A."/>
            <person name="Ortiz-Santana B."/>
            <person name="Ovrebo C."/>
            <person name="Racz N."/>
            <person name="Riley R."/>
            <person name="Savchenko A."/>
            <person name="Shiryaev A."/>
            <person name="Soop K."/>
            <person name="Spirin V."/>
            <person name="Szebenyi C."/>
            <person name="Tomsovsky M."/>
            <person name="Tulloss R.E."/>
            <person name="Uehling J."/>
            <person name="Grigoriev I.V."/>
            <person name="Vagvolgyi C."/>
            <person name="Papp T."/>
            <person name="Martin F.M."/>
            <person name="Miettinen O."/>
            <person name="Hibbett D.S."/>
            <person name="Nagy L.G."/>
        </authorList>
    </citation>
    <scope>NUCLEOTIDE SEQUENCE [LARGE SCALE GENOMIC DNA]</scope>
    <source>
        <strain evidence="1 2">NL-1719</strain>
    </source>
</reference>